<gene>
    <name evidence="2" type="ORF">HYPSUDRAFT_210175</name>
</gene>
<dbReference type="EMBL" id="KN817945">
    <property type="protein sequence ID" value="KJA12736.1"/>
    <property type="molecule type" value="Genomic_DNA"/>
</dbReference>
<evidence type="ECO:0000313" key="2">
    <source>
        <dbReference type="EMBL" id="KJA12736.1"/>
    </source>
</evidence>
<name>A0A0D2N7K3_HYPSF</name>
<dbReference type="Proteomes" id="UP000054270">
    <property type="component" value="Unassembled WGS sequence"/>
</dbReference>
<keyword evidence="3" id="KW-1185">Reference proteome</keyword>
<feature type="compositionally biased region" description="Low complexity" evidence="1">
    <location>
        <begin position="28"/>
        <end position="37"/>
    </location>
</feature>
<protein>
    <submittedName>
        <fullName evidence="2">Uncharacterized protein</fullName>
    </submittedName>
</protein>
<accession>A0A0D2N7K3</accession>
<organism evidence="2 3">
    <name type="scientific">Hypholoma sublateritium (strain FD-334 SS-4)</name>
    <dbReference type="NCBI Taxonomy" id="945553"/>
    <lineage>
        <taxon>Eukaryota</taxon>
        <taxon>Fungi</taxon>
        <taxon>Dikarya</taxon>
        <taxon>Basidiomycota</taxon>
        <taxon>Agaricomycotina</taxon>
        <taxon>Agaricomycetes</taxon>
        <taxon>Agaricomycetidae</taxon>
        <taxon>Agaricales</taxon>
        <taxon>Agaricineae</taxon>
        <taxon>Strophariaceae</taxon>
        <taxon>Hypholoma</taxon>
    </lineage>
</organism>
<reference evidence="3" key="1">
    <citation type="submission" date="2014-04" db="EMBL/GenBank/DDBJ databases">
        <title>Evolutionary Origins and Diversification of the Mycorrhizal Mutualists.</title>
        <authorList>
            <consortium name="DOE Joint Genome Institute"/>
            <consortium name="Mycorrhizal Genomics Consortium"/>
            <person name="Kohler A."/>
            <person name="Kuo A."/>
            <person name="Nagy L.G."/>
            <person name="Floudas D."/>
            <person name="Copeland A."/>
            <person name="Barry K.W."/>
            <person name="Cichocki N."/>
            <person name="Veneault-Fourrey C."/>
            <person name="LaButti K."/>
            <person name="Lindquist E.A."/>
            <person name="Lipzen A."/>
            <person name="Lundell T."/>
            <person name="Morin E."/>
            <person name="Murat C."/>
            <person name="Riley R."/>
            <person name="Ohm R."/>
            <person name="Sun H."/>
            <person name="Tunlid A."/>
            <person name="Henrissat B."/>
            <person name="Grigoriev I.V."/>
            <person name="Hibbett D.S."/>
            <person name="Martin F."/>
        </authorList>
    </citation>
    <scope>NUCLEOTIDE SEQUENCE [LARGE SCALE GENOMIC DNA]</scope>
    <source>
        <strain evidence="3">FD-334 SS-4</strain>
    </source>
</reference>
<sequence>MSRPRSLYSNLDLVAQPPVSHKSDEESSSYSDGDYSDFPPPRVRASTPDQLSPPPPTQRRRPSSSPDPQPSQLRSPSQRPRRGLGSKNSLNTTKVPKSSSSSKRSSETLDVSEGRPSKRKRIISTNHDDTRWLRSEINGIRGSIRKFEARFRDMDKKLGEILSAIEYRASTGGKRPEAGVEASQVGKASREATLNGLSFTTLFEEHHHQTSTERPRTLAQLFTDWVIPEGVGEVKDIKTGIISHKPVITKRLEGGEKAATELWKLLHLSGLEGNKFHSAAVASGNHWEVRTEAELTLESLAKYEDFQDMYRNVESGPLNKHFTGHLGRAVRWDFTAIAAGRAASPSREPGQFFDCLCQALASLMLGKQQAINGRLRPATQRQIEDNLTAGLLAPKRGQE</sequence>
<proteinExistence type="predicted"/>
<feature type="compositionally biased region" description="Basic and acidic residues" evidence="1">
    <location>
        <begin position="104"/>
        <end position="116"/>
    </location>
</feature>
<dbReference type="AlphaFoldDB" id="A0A0D2N7K3"/>
<feature type="compositionally biased region" description="Low complexity" evidence="1">
    <location>
        <begin position="63"/>
        <end position="78"/>
    </location>
</feature>
<feature type="region of interest" description="Disordered" evidence="1">
    <location>
        <begin position="1"/>
        <end position="124"/>
    </location>
</feature>
<feature type="compositionally biased region" description="Polar residues" evidence="1">
    <location>
        <begin position="86"/>
        <end position="96"/>
    </location>
</feature>
<evidence type="ECO:0000313" key="3">
    <source>
        <dbReference type="Proteomes" id="UP000054270"/>
    </source>
</evidence>
<evidence type="ECO:0000256" key="1">
    <source>
        <dbReference type="SAM" id="MobiDB-lite"/>
    </source>
</evidence>
<feature type="non-terminal residue" evidence="2">
    <location>
        <position position="399"/>
    </location>
</feature>